<reference evidence="1 2" key="1">
    <citation type="submission" date="2021-01" db="EMBL/GenBank/DDBJ databases">
        <title>Entomomonas sp. F2A isolated from a house cricket (Acheta domesticus).</title>
        <authorList>
            <person name="Spergser J."/>
            <person name="Busse H.-J."/>
        </authorList>
    </citation>
    <scope>NUCLEOTIDE SEQUENCE [LARGE SCALE GENOMIC DNA]</scope>
    <source>
        <strain evidence="1 2">F2A</strain>
    </source>
</reference>
<dbReference type="EMBL" id="CP067393">
    <property type="protein sequence ID" value="QQP86383.1"/>
    <property type="molecule type" value="Genomic_DNA"/>
</dbReference>
<evidence type="ECO:0000313" key="1">
    <source>
        <dbReference type="EMBL" id="QQP86383.1"/>
    </source>
</evidence>
<organism evidence="1 2">
    <name type="scientific">Entomomonas asaccharolytica</name>
    <dbReference type="NCBI Taxonomy" id="2785331"/>
    <lineage>
        <taxon>Bacteria</taxon>
        <taxon>Pseudomonadati</taxon>
        <taxon>Pseudomonadota</taxon>
        <taxon>Gammaproteobacteria</taxon>
        <taxon>Pseudomonadales</taxon>
        <taxon>Pseudomonadaceae</taxon>
        <taxon>Entomomonas</taxon>
    </lineage>
</organism>
<dbReference type="RefSeq" id="WP_201094346.1">
    <property type="nucleotide sequence ID" value="NZ_CP067393.1"/>
</dbReference>
<dbReference type="KEGG" id="eaz:JHT90_03835"/>
<accession>A0A974NGS9</accession>
<sequence length="282" mass="32357">MKKYEIKAETVWNLDKKYAKEDIPFYRRPYCAVQDILGVRAITPETDEAKLIKEAYKKLIPEVSTNWSGYGVGIIASMDQVRKFILPIVFGQVNISIYKGIGFTDEHTWWIWCRFNKETAENSKQSFINIYDFAYGVNALSDKQNEAHTFWEQATSNLEVIADSLVNTYRTNSILQPICMAAELAMKGTLSYLGLSKDELKHKYGHSHKKLAKAMIKKKPHSDDKKLLAIINRLPDYIETRYDDSNMSRLEIVNLALDIQFIVASALRRISGIEIEKGMVSK</sequence>
<evidence type="ECO:0000313" key="2">
    <source>
        <dbReference type="Proteomes" id="UP000595278"/>
    </source>
</evidence>
<dbReference type="AlphaFoldDB" id="A0A974NGS9"/>
<dbReference type="Gene3D" id="1.20.120.330">
    <property type="entry name" value="Nucleotidyltransferases domain 2"/>
    <property type="match status" value="1"/>
</dbReference>
<gene>
    <name evidence="1" type="ORF">JHT90_03835</name>
</gene>
<protein>
    <recommendedName>
        <fullName evidence="3">HEPN domain-containing protein</fullName>
    </recommendedName>
</protein>
<name>A0A974NGS9_9GAMM</name>
<keyword evidence="2" id="KW-1185">Reference proteome</keyword>
<dbReference type="Proteomes" id="UP000595278">
    <property type="component" value="Chromosome"/>
</dbReference>
<proteinExistence type="predicted"/>
<evidence type="ECO:0008006" key="3">
    <source>
        <dbReference type="Google" id="ProtNLM"/>
    </source>
</evidence>